<dbReference type="InterPro" id="IPR050114">
    <property type="entry name" value="UPF0173_UPF0282_UlaG_hydrolase"/>
</dbReference>
<evidence type="ECO:0000259" key="3">
    <source>
        <dbReference type="Pfam" id="PF12706"/>
    </source>
</evidence>
<name>A0ABU9JLX0_9GAMM</name>
<keyword evidence="1" id="KW-0378">Hydrolase</keyword>
<keyword evidence="5" id="KW-1185">Reference proteome</keyword>
<evidence type="ECO:0000256" key="1">
    <source>
        <dbReference type="ARBA" id="ARBA00022801"/>
    </source>
</evidence>
<dbReference type="RefSeq" id="WP_232767548.1">
    <property type="nucleotide sequence ID" value="NZ_JBBYHY010000003.1"/>
</dbReference>
<dbReference type="InterPro" id="IPR036866">
    <property type="entry name" value="RibonucZ/Hydroxyglut_hydro"/>
</dbReference>
<accession>A0ABU9JLX0</accession>
<dbReference type="EMBL" id="JBBYHY010000003">
    <property type="protein sequence ID" value="MEL3953071.1"/>
    <property type="molecule type" value="Genomic_DNA"/>
</dbReference>
<dbReference type="Proteomes" id="UP001455088">
    <property type="component" value="Unassembled WGS sequence"/>
</dbReference>
<evidence type="ECO:0000313" key="5">
    <source>
        <dbReference type="Proteomes" id="UP001455088"/>
    </source>
</evidence>
<comment type="caution">
    <text evidence="4">The sequence shown here is derived from an EMBL/GenBank/DDBJ whole genome shotgun (WGS) entry which is preliminary data.</text>
</comment>
<dbReference type="Gene3D" id="3.60.15.10">
    <property type="entry name" value="Ribonuclease Z/Hydroxyacylglutathione hydrolase-like"/>
    <property type="match status" value="1"/>
</dbReference>
<feature type="signal peptide" evidence="2">
    <location>
        <begin position="1"/>
        <end position="22"/>
    </location>
</feature>
<keyword evidence="2" id="KW-0732">Signal</keyword>
<reference evidence="4 5" key="1">
    <citation type="submission" date="2024-04" db="EMBL/GenBank/DDBJ databases">
        <title>Bacterial endophytes with biocontrol capabilities against important plant pathogens.</title>
        <authorList>
            <person name="Alayande K.A."/>
        </authorList>
    </citation>
    <scope>NUCLEOTIDE SEQUENCE [LARGE SCALE GENOMIC DNA]</scope>
    <source>
        <strain evidence="4 5">KV22</strain>
    </source>
</reference>
<evidence type="ECO:0000256" key="2">
    <source>
        <dbReference type="SAM" id="SignalP"/>
    </source>
</evidence>
<dbReference type="SUPFAM" id="SSF56281">
    <property type="entry name" value="Metallo-hydrolase/oxidoreductase"/>
    <property type="match status" value="1"/>
</dbReference>
<dbReference type="Pfam" id="PF12706">
    <property type="entry name" value="Lactamase_B_2"/>
    <property type="match status" value="1"/>
</dbReference>
<sequence>MKMLSLTLGTLSALGLQSNADAAGVSGATTSFQQIRNATAKITYGETVLLVDPMLASKGAYPGFPETYRNELRNPTVELPFDTGQVLKGVDAVLVTHTHLDHWDPAAESLIPKQMPVFVQNEVDAKLLRDKGFKDVRILRPREIFGGVAISRTVTQHGSDSMYAIESLAKRLGSVMGLVFEKAGSPTIYLAADTVWTNEVQDTINRYKPDVIVLNTGDARITGFDTGIIMSSGDTLRAHTLAPNAKIVSVHMDAVNHATVSRADLRQYVIENSLQGSVLIPEDGETLKF</sequence>
<proteinExistence type="predicted"/>
<gene>
    <name evidence="4" type="ORF">AAE039_05815</name>
</gene>
<feature type="domain" description="Metallo-beta-lactamase" evidence="3">
    <location>
        <begin position="50"/>
        <end position="252"/>
    </location>
</feature>
<dbReference type="PANTHER" id="PTHR43546">
    <property type="entry name" value="UPF0173 METAL-DEPENDENT HYDROLASE MJ1163-RELATED"/>
    <property type="match status" value="1"/>
</dbReference>
<dbReference type="InterPro" id="IPR001279">
    <property type="entry name" value="Metallo-B-lactamas"/>
</dbReference>
<feature type="chain" id="PRO_5046002657" evidence="2">
    <location>
        <begin position="23"/>
        <end position="289"/>
    </location>
</feature>
<protein>
    <submittedName>
        <fullName evidence="4">MBL fold metallo-hydrolase</fullName>
    </submittedName>
</protein>
<evidence type="ECO:0000313" key="4">
    <source>
        <dbReference type="EMBL" id="MEL3953071.1"/>
    </source>
</evidence>
<organism evidence="4 5">
    <name type="scientific">Stenotrophomonas bentonitica</name>
    <dbReference type="NCBI Taxonomy" id="1450134"/>
    <lineage>
        <taxon>Bacteria</taxon>
        <taxon>Pseudomonadati</taxon>
        <taxon>Pseudomonadota</taxon>
        <taxon>Gammaproteobacteria</taxon>
        <taxon>Lysobacterales</taxon>
        <taxon>Lysobacteraceae</taxon>
        <taxon>Stenotrophomonas</taxon>
    </lineage>
</organism>
<dbReference type="PANTHER" id="PTHR43546:SF9">
    <property type="entry name" value="L-ASCORBATE-6-PHOSPHATE LACTONASE ULAG-RELATED"/>
    <property type="match status" value="1"/>
</dbReference>